<dbReference type="GO" id="GO:0046872">
    <property type="term" value="F:metal ion binding"/>
    <property type="evidence" value="ECO:0007669"/>
    <property type="project" value="UniProtKB-KW"/>
</dbReference>
<evidence type="ECO:0000313" key="3">
    <source>
        <dbReference type="Proteomes" id="UP000824102"/>
    </source>
</evidence>
<dbReference type="EMBL" id="DXBB01000005">
    <property type="protein sequence ID" value="HIZ71983.1"/>
    <property type="molecule type" value="Genomic_DNA"/>
</dbReference>
<dbReference type="Pfam" id="PF03747">
    <property type="entry name" value="ADP_ribosyl_GH"/>
    <property type="match status" value="1"/>
</dbReference>
<dbReference type="Gene3D" id="1.10.4080.10">
    <property type="entry name" value="ADP-ribosylation/Crystallin J1"/>
    <property type="match status" value="1"/>
</dbReference>
<name>A0A9D2G2H8_9FIRM</name>
<dbReference type="PANTHER" id="PTHR16222">
    <property type="entry name" value="ADP-RIBOSYLGLYCOHYDROLASE"/>
    <property type="match status" value="1"/>
</dbReference>
<reference evidence="2" key="2">
    <citation type="submission" date="2021-04" db="EMBL/GenBank/DDBJ databases">
        <authorList>
            <person name="Gilroy R."/>
        </authorList>
    </citation>
    <scope>NUCLEOTIDE SEQUENCE</scope>
    <source>
        <strain evidence="2">ChiW7-2402</strain>
    </source>
</reference>
<keyword evidence="1" id="KW-0479">Metal-binding</keyword>
<evidence type="ECO:0000313" key="2">
    <source>
        <dbReference type="EMBL" id="HIZ71983.1"/>
    </source>
</evidence>
<evidence type="ECO:0000256" key="1">
    <source>
        <dbReference type="PIRSR" id="PIRSR605502-1"/>
    </source>
</evidence>
<dbReference type="Proteomes" id="UP000824102">
    <property type="component" value="Unassembled WGS sequence"/>
</dbReference>
<protein>
    <submittedName>
        <fullName evidence="2">ADP-ribosylglycohydrolase family protein</fullName>
    </submittedName>
</protein>
<dbReference type="PANTHER" id="PTHR16222:SF12">
    <property type="entry name" value="ADP-RIBOSYLGLYCOHYDROLASE-RELATED"/>
    <property type="match status" value="1"/>
</dbReference>
<accession>A0A9D2G2H8</accession>
<dbReference type="InterPro" id="IPR036705">
    <property type="entry name" value="Ribosyl_crysJ1_sf"/>
</dbReference>
<organism evidence="2 3">
    <name type="scientific">Candidatus Gallimonas intestinavium</name>
    <dbReference type="NCBI Taxonomy" id="2838603"/>
    <lineage>
        <taxon>Bacteria</taxon>
        <taxon>Bacillati</taxon>
        <taxon>Bacillota</taxon>
        <taxon>Clostridia</taxon>
        <taxon>Candidatus Gallimonas</taxon>
    </lineage>
</organism>
<dbReference type="InterPro" id="IPR005502">
    <property type="entry name" value="Ribosyl_crysJ1"/>
</dbReference>
<reference evidence="2" key="1">
    <citation type="journal article" date="2021" name="PeerJ">
        <title>Extensive microbial diversity within the chicken gut microbiome revealed by metagenomics and culture.</title>
        <authorList>
            <person name="Gilroy R."/>
            <person name="Ravi A."/>
            <person name="Getino M."/>
            <person name="Pursley I."/>
            <person name="Horton D.L."/>
            <person name="Alikhan N.F."/>
            <person name="Baker D."/>
            <person name="Gharbi K."/>
            <person name="Hall N."/>
            <person name="Watson M."/>
            <person name="Adriaenssens E.M."/>
            <person name="Foster-Nyarko E."/>
            <person name="Jarju S."/>
            <person name="Secka A."/>
            <person name="Antonio M."/>
            <person name="Oren A."/>
            <person name="Chaudhuri R.R."/>
            <person name="La Ragione R."/>
            <person name="Hildebrand F."/>
            <person name="Pallen M.J."/>
        </authorList>
    </citation>
    <scope>NUCLEOTIDE SEQUENCE</scope>
    <source>
        <strain evidence="2">ChiW7-2402</strain>
    </source>
</reference>
<gene>
    <name evidence="2" type="ORF">H9964_00200</name>
</gene>
<dbReference type="SUPFAM" id="SSF101478">
    <property type="entry name" value="ADP-ribosylglycohydrolase"/>
    <property type="match status" value="1"/>
</dbReference>
<feature type="binding site" evidence="1">
    <location>
        <position position="34"/>
    </location>
    <ligand>
        <name>Mg(2+)</name>
        <dbReference type="ChEBI" id="CHEBI:18420"/>
        <label>1</label>
    </ligand>
</feature>
<keyword evidence="1" id="KW-0460">Magnesium</keyword>
<sequence>MWGAIIGDIVGSRFENVNCRQKNFSFFSTWCRFTDDTLMTLAVAEALLKAGRSDEGTLKAETILCMQAMGEKYPHAGWGDSFARWLREKDPKPYQSFGNGAAMRVSPIGEYARSEEEVKRLSRIITGVSHDHPEGLKGAERVALCVYLAKNGASKEEIFARAKEYYPKIGSYSCEQLSKTYQFDAGCPGSVPQALTCFFEGKDFEDTIRNAIYIGGDSDTIAALAGGVAEAFFGIPQADISMAKRYLDDDLLKTAERIEQAWNGRG</sequence>
<proteinExistence type="predicted"/>
<comment type="cofactor">
    <cofactor evidence="1">
        <name>Mg(2+)</name>
        <dbReference type="ChEBI" id="CHEBI:18420"/>
    </cofactor>
    <text evidence="1">Binds 2 magnesium ions per subunit.</text>
</comment>
<feature type="binding site" evidence="1">
    <location>
        <position position="219"/>
    </location>
    <ligand>
        <name>Mg(2+)</name>
        <dbReference type="ChEBI" id="CHEBI:18420"/>
        <label>1</label>
    </ligand>
</feature>
<feature type="binding site" evidence="1">
    <location>
        <position position="35"/>
    </location>
    <ligand>
        <name>Mg(2+)</name>
        <dbReference type="ChEBI" id="CHEBI:18420"/>
        <label>1</label>
    </ligand>
</feature>
<feature type="binding site" evidence="1">
    <location>
        <position position="36"/>
    </location>
    <ligand>
        <name>Mg(2+)</name>
        <dbReference type="ChEBI" id="CHEBI:18420"/>
        <label>1</label>
    </ligand>
</feature>
<comment type="caution">
    <text evidence="2">The sequence shown here is derived from an EMBL/GenBank/DDBJ whole genome shotgun (WGS) entry which is preliminary data.</text>
</comment>
<feature type="binding site" evidence="1">
    <location>
        <position position="220"/>
    </location>
    <ligand>
        <name>Mg(2+)</name>
        <dbReference type="ChEBI" id="CHEBI:18420"/>
        <label>1</label>
    </ligand>
</feature>
<feature type="binding site" evidence="1">
    <location>
        <position position="217"/>
    </location>
    <ligand>
        <name>Mg(2+)</name>
        <dbReference type="ChEBI" id="CHEBI:18420"/>
        <label>1</label>
    </ligand>
</feature>
<dbReference type="AlphaFoldDB" id="A0A9D2G2H8"/>
<dbReference type="InterPro" id="IPR050792">
    <property type="entry name" value="ADP-ribosylglycohydrolase"/>
</dbReference>